<gene>
    <name evidence="1" type="primary">mdcE</name>
    <name evidence="1" type="ORF">N24_0395</name>
</gene>
<dbReference type="KEGG" id="csur:N24_0395"/>
<dbReference type="SUPFAM" id="SSF52096">
    <property type="entry name" value="ClpP/crotonase"/>
    <property type="match status" value="1"/>
</dbReference>
<dbReference type="AlphaFoldDB" id="A0A160PLN8"/>
<dbReference type="EMBL" id="AP017369">
    <property type="protein sequence ID" value="BAU94657.1"/>
    <property type="molecule type" value="Genomic_DNA"/>
</dbReference>
<dbReference type="Pfam" id="PF06833">
    <property type="entry name" value="MdcE"/>
    <property type="match status" value="1"/>
</dbReference>
<evidence type="ECO:0000313" key="2">
    <source>
        <dbReference type="Proteomes" id="UP000218244"/>
    </source>
</evidence>
<dbReference type="RefSeq" id="WP_096453887.1">
    <property type="nucleotide sequence ID" value="NZ_AP017369.1"/>
</dbReference>
<sequence length="255" mass="27379">MTTTLNSTELGTTWFNTLSTQITSSEGSLRTGTMPLNGQTAAVAAIVPDPDSPFPRARHGEVGIKESLELAAWLKTLEDPKQPIILIIDVPSQAYGYFEELFGINFALATSVNALAEARLDGHPLVSLIVGNAISGAFLATGLQSNRILMLDSDAVQVQVMSKKAAARITQRSIEELDKAAESIPAMAFDGRSFVTLGAIHEVITDDSTTGVIRALERALSDISDKKIVSRLQSAEAQKTRAQSILIRSAVNDQW</sequence>
<dbReference type="InterPro" id="IPR029045">
    <property type="entry name" value="ClpP/crotonase-like_dom_sf"/>
</dbReference>
<dbReference type="Proteomes" id="UP000218244">
    <property type="component" value="Chromosome"/>
</dbReference>
<evidence type="ECO:0000313" key="1">
    <source>
        <dbReference type="EMBL" id="BAU94657.1"/>
    </source>
</evidence>
<accession>A0A160PLN8</accession>
<proteinExistence type="predicted"/>
<protein>
    <submittedName>
        <fullName evidence="1">Malonate decarboxylase subunit gamma</fullName>
    </submittedName>
</protein>
<keyword evidence="2" id="KW-1185">Reference proteome</keyword>
<organism evidence="1 2">
    <name type="scientific">Corynebacterium suranareeae</name>
    <dbReference type="NCBI Taxonomy" id="2506452"/>
    <lineage>
        <taxon>Bacteria</taxon>
        <taxon>Bacillati</taxon>
        <taxon>Actinomycetota</taxon>
        <taxon>Actinomycetes</taxon>
        <taxon>Mycobacteriales</taxon>
        <taxon>Corynebacteriaceae</taxon>
        <taxon>Corynebacterium</taxon>
    </lineage>
</organism>
<name>A0A160PLN8_9CORY</name>
<reference evidence="1 2" key="1">
    <citation type="submission" date="2016-02" db="EMBL/GenBank/DDBJ databases">
        <title>Corynebacterium glutamicum N24 whole genome sequencing project.</title>
        <authorList>
            <person name="Matsutani M."/>
            <person name="Nangtapong N."/>
            <person name="Yakushi T."/>
            <person name="Matsushita K."/>
        </authorList>
    </citation>
    <scope>NUCLEOTIDE SEQUENCE [LARGE SCALE GENOMIC DNA]</scope>
    <source>
        <strain evidence="1 2">N24</strain>
    </source>
</reference>
<dbReference type="Gene3D" id="3.90.226.10">
    <property type="entry name" value="2-enoyl-CoA Hydratase, Chain A, domain 1"/>
    <property type="match status" value="1"/>
</dbReference>